<dbReference type="AlphaFoldDB" id="A0A0L0SF35"/>
<organism evidence="2 3">
    <name type="scientific">Allomyces macrogynus (strain ATCC 38327)</name>
    <name type="common">Allomyces javanicus var. macrogynus</name>
    <dbReference type="NCBI Taxonomy" id="578462"/>
    <lineage>
        <taxon>Eukaryota</taxon>
        <taxon>Fungi</taxon>
        <taxon>Fungi incertae sedis</taxon>
        <taxon>Blastocladiomycota</taxon>
        <taxon>Blastocladiomycetes</taxon>
        <taxon>Blastocladiales</taxon>
        <taxon>Blastocladiaceae</taxon>
        <taxon>Allomyces</taxon>
    </lineage>
</organism>
<proteinExistence type="predicted"/>
<feature type="region of interest" description="Disordered" evidence="1">
    <location>
        <begin position="231"/>
        <end position="277"/>
    </location>
</feature>
<name>A0A0L0SF35_ALLM3</name>
<dbReference type="EMBL" id="GG745337">
    <property type="protein sequence ID" value="KNE61148.1"/>
    <property type="molecule type" value="Genomic_DNA"/>
</dbReference>
<dbReference type="OrthoDB" id="5575456at2759"/>
<protein>
    <submittedName>
        <fullName evidence="2">Uncharacterized protein</fullName>
    </submittedName>
</protein>
<evidence type="ECO:0000313" key="3">
    <source>
        <dbReference type="Proteomes" id="UP000054350"/>
    </source>
</evidence>
<evidence type="ECO:0000313" key="2">
    <source>
        <dbReference type="EMBL" id="KNE61148.1"/>
    </source>
</evidence>
<reference evidence="2 3" key="1">
    <citation type="submission" date="2009-11" db="EMBL/GenBank/DDBJ databases">
        <title>Annotation of Allomyces macrogynus ATCC 38327.</title>
        <authorList>
            <consortium name="The Broad Institute Genome Sequencing Platform"/>
            <person name="Russ C."/>
            <person name="Cuomo C."/>
            <person name="Burger G."/>
            <person name="Gray M.W."/>
            <person name="Holland P.W.H."/>
            <person name="King N."/>
            <person name="Lang F.B.F."/>
            <person name="Roger A.J."/>
            <person name="Ruiz-Trillo I."/>
            <person name="Young S.K."/>
            <person name="Zeng Q."/>
            <person name="Gargeya S."/>
            <person name="Fitzgerald M."/>
            <person name="Haas B."/>
            <person name="Abouelleil A."/>
            <person name="Alvarado L."/>
            <person name="Arachchi H.M."/>
            <person name="Berlin A."/>
            <person name="Chapman S.B."/>
            <person name="Gearin G."/>
            <person name="Goldberg J."/>
            <person name="Griggs A."/>
            <person name="Gujja S."/>
            <person name="Hansen M."/>
            <person name="Heiman D."/>
            <person name="Howarth C."/>
            <person name="Larimer J."/>
            <person name="Lui A."/>
            <person name="MacDonald P.J.P."/>
            <person name="McCowen C."/>
            <person name="Montmayeur A."/>
            <person name="Murphy C."/>
            <person name="Neiman D."/>
            <person name="Pearson M."/>
            <person name="Priest M."/>
            <person name="Roberts A."/>
            <person name="Saif S."/>
            <person name="Shea T."/>
            <person name="Sisk P."/>
            <person name="Stolte C."/>
            <person name="Sykes S."/>
            <person name="Wortman J."/>
            <person name="Nusbaum C."/>
            <person name="Birren B."/>
        </authorList>
    </citation>
    <scope>NUCLEOTIDE SEQUENCE [LARGE SCALE GENOMIC DNA]</scope>
    <source>
        <strain evidence="2 3">ATCC 38327</strain>
    </source>
</reference>
<accession>A0A0L0SF35</accession>
<dbReference type="VEuPathDB" id="FungiDB:AMAG_06899"/>
<reference evidence="3" key="2">
    <citation type="submission" date="2009-11" db="EMBL/GenBank/DDBJ databases">
        <title>The Genome Sequence of Allomyces macrogynus strain ATCC 38327.</title>
        <authorList>
            <consortium name="The Broad Institute Genome Sequencing Platform"/>
            <person name="Russ C."/>
            <person name="Cuomo C."/>
            <person name="Shea T."/>
            <person name="Young S.K."/>
            <person name="Zeng Q."/>
            <person name="Koehrsen M."/>
            <person name="Haas B."/>
            <person name="Borodovsky M."/>
            <person name="Guigo R."/>
            <person name="Alvarado L."/>
            <person name="Berlin A."/>
            <person name="Borenstein D."/>
            <person name="Chen Z."/>
            <person name="Engels R."/>
            <person name="Freedman E."/>
            <person name="Gellesch M."/>
            <person name="Goldberg J."/>
            <person name="Griggs A."/>
            <person name="Gujja S."/>
            <person name="Heiman D."/>
            <person name="Hepburn T."/>
            <person name="Howarth C."/>
            <person name="Jen D."/>
            <person name="Larson L."/>
            <person name="Lewis B."/>
            <person name="Mehta T."/>
            <person name="Park D."/>
            <person name="Pearson M."/>
            <person name="Roberts A."/>
            <person name="Saif S."/>
            <person name="Shenoy N."/>
            <person name="Sisk P."/>
            <person name="Stolte C."/>
            <person name="Sykes S."/>
            <person name="Walk T."/>
            <person name="White J."/>
            <person name="Yandava C."/>
            <person name="Burger G."/>
            <person name="Gray M.W."/>
            <person name="Holland P.W.H."/>
            <person name="King N."/>
            <person name="Lang F.B.F."/>
            <person name="Roger A.J."/>
            <person name="Ruiz-Trillo I."/>
            <person name="Lander E."/>
            <person name="Nusbaum C."/>
        </authorList>
    </citation>
    <scope>NUCLEOTIDE SEQUENCE [LARGE SCALE GENOMIC DNA]</scope>
    <source>
        <strain evidence="3">ATCC 38327</strain>
    </source>
</reference>
<dbReference type="Proteomes" id="UP000054350">
    <property type="component" value="Unassembled WGS sequence"/>
</dbReference>
<gene>
    <name evidence="2" type="ORF">AMAG_06899</name>
</gene>
<sequence length="277" mass="30438">MDHSALRDRQPGEWRDLLAATNQYAASAMHQPAMRKFDARALVCVGLLIKKSIANQISRPPSASATVQRPTGSAAPLPANQTALVNLAFAEAQDLAAELSAQRPKKTSKSGKPKGGKRAVVVDQPFHVLAADPTWCIACRCRSTTRHNRTRPRPLFVAALQARVQVHVCLTCLKTLSKSHAYCTRCFRIASAKHAKSSSTCYRCRCSALRHIDETDPELEDDLPEGVEVLDVARLEDEDTVPPDWGDRREEKSPRRKRRRADSGSGSDFDVGSEGSD</sequence>
<keyword evidence="3" id="KW-1185">Reference proteome</keyword>
<feature type="compositionally biased region" description="Low complexity" evidence="1">
    <location>
        <begin position="263"/>
        <end position="277"/>
    </location>
</feature>
<evidence type="ECO:0000256" key="1">
    <source>
        <dbReference type="SAM" id="MobiDB-lite"/>
    </source>
</evidence>